<evidence type="ECO:0000256" key="9">
    <source>
        <dbReference type="ARBA" id="ARBA00022967"/>
    </source>
</evidence>
<reference evidence="12 13" key="1">
    <citation type="submission" date="2018-10" db="EMBL/GenBank/DDBJ databases">
        <title>Anaerotruncus faecis sp. nov., isolated from human feces.</title>
        <authorList>
            <person name="Wang Y.-J."/>
        </authorList>
    </citation>
    <scope>NUCLEOTIDE SEQUENCE [LARGE SCALE GENOMIC DNA]</scope>
    <source>
        <strain evidence="12 13">22A2-44</strain>
    </source>
</reference>
<evidence type="ECO:0000256" key="8">
    <source>
        <dbReference type="ARBA" id="ARBA00022840"/>
    </source>
</evidence>
<dbReference type="GO" id="GO:0016887">
    <property type="term" value="F:ATP hydrolysis activity"/>
    <property type="evidence" value="ECO:0007669"/>
    <property type="project" value="InterPro"/>
</dbReference>
<feature type="domain" description="ABC transporter" evidence="11">
    <location>
        <begin position="6"/>
        <end position="242"/>
    </location>
</feature>
<dbReference type="CDD" id="cd03216">
    <property type="entry name" value="ABC_Carb_Monos_I"/>
    <property type="match status" value="1"/>
</dbReference>
<dbReference type="PANTHER" id="PTHR43790">
    <property type="entry name" value="CARBOHYDRATE TRANSPORT ATP-BINDING PROTEIN MG119-RELATED"/>
    <property type="match status" value="1"/>
</dbReference>
<dbReference type="SUPFAM" id="SSF52540">
    <property type="entry name" value="P-loop containing nucleoside triphosphate hydrolases"/>
    <property type="match status" value="2"/>
</dbReference>
<dbReference type="SMART" id="SM00382">
    <property type="entry name" value="AAA"/>
    <property type="match status" value="2"/>
</dbReference>
<dbReference type="InterPro" id="IPR003593">
    <property type="entry name" value="AAA+_ATPase"/>
</dbReference>
<dbReference type="InterPro" id="IPR017871">
    <property type="entry name" value="ABC_transporter-like_CS"/>
</dbReference>
<keyword evidence="6" id="KW-0677">Repeat</keyword>
<evidence type="ECO:0000256" key="4">
    <source>
        <dbReference type="ARBA" id="ARBA00022475"/>
    </source>
</evidence>
<evidence type="ECO:0000256" key="3">
    <source>
        <dbReference type="ARBA" id="ARBA00022448"/>
    </source>
</evidence>
<feature type="domain" description="ABC transporter" evidence="11">
    <location>
        <begin position="253"/>
        <end position="497"/>
    </location>
</feature>
<keyword evidence="7" id="KW-0547">Nucleotide-binding</keyword>
<evidence type="ECO:0000313" key="13">
    <source>
        <dbReference type="Proteomes" id="UP000276301"/>
    </source>
</evidence>
<gene>
    <name evidence="12" type="ORF">D4A47_10065</name>
</gene>
<evidence type="ECO:0000256" key="5">
    <source>
        <dbReference type="ARBA" id="ARBA00022597"/>
    </source>
</evidence>
<evidence type="ECO:0000259" key="11">
    <source>
        <dbReference type="PROSITE" id="PS50893"/>
    </source>
</evidence>
<evidence type="ECO:0000256" key="7">
    <source>
        <dbReference type="ARBA" id="ARBA00022741"/>
    </source>
</evidence>
<evidence type="ECO:0000256" key="1">
    <source>
        <dbReference type="ARBA" id="ARBA00004202"/>
    </source>
</evidence>
<keyword evidence="13" id="KW-1185">Reference proteome</keyword>
<dbReference type="CDD" id="cd03215">
    <property type="entry name" value="ABC_Carb_Monos_II"/>
    <property type="match status" value="1"/>
</dbReference>
<evidence type="ECO:0000256" key="2">
    <source>
        <dbReference type="ARBA" id="ARBA00004533"/>
    </source>
</evidence>
<dbReference type="InterPro" id="IPR003439">
    <property type="entry name" value="ABC_transporter-like_ATP-bd"/>
</dbReference>
<dbReference type="RefSeq" id="WP_101548026.1">
    <property type="nucleotide sequence ID" value="NZ_DBFNFR010000037.1"/>
</dbReference>
<name>A0A498CL67_9FIRM</name>
<keyword evidence="10" id="KW-0472">Membrane</keyword>
<sequence length="508" mass="56178">MQDYIVEMEHINKTFPGVKALDDVSFNLRAGEVMALLGENGAGKSTLMKVLSGVYTRDSGTMKLFGQEITTDLTPKKAQEMGVAIIHQELNMCQHLTVAENIFLGRERTKSGVLSEREMKREAGAILGRLNIDIDPDMVVGDLAVSKQQMVEIAKALSTNARVLIMDEPTSALTSKEIDDLFVIIHKLRDEGCGIVYISHRLEELQHIVDRVTIMRDGKFITSVNFADTNMEEIIANMVGREIKEKFPKVRCERGKKIFEVRNLNAGRMVRDVSFDIYEGEIVGIAGLMGAGRTETTRAIFGVDPKEGGEVLLDGKPLDIKCPMDAIRAGIVLAPEDRKKDGLCTKLSIRENIALPNLDILCNGAGVVNAKKEREMVDRTVRNLTIKLPNAEVNAASLSGGNQQKVVVGKWLARNSRVVMFDEPTRGIDVAAKVEIYNLMNELKQNGIGVFFVSSEMPEIMGFADRIIVMCDGRVTGELMVGEATQEKVLEYATRFENKLQKDRAATA</sequence>
<dbReference type="GO" id="GO:0005524">
    <property type="term" value="F:ATP binding"/>
    <property type="evidence" value="ECO:0007669"/>
    <property type="project" value="UniProtKB-KW"/>
</dbReference>
<dbReference type="InterPro" id="IPR050107">
    <property type="entry name" value="ABC_carbohydrate_import_ATPase"/>
</dbReference>
<dbReference type="GO" id="GO:0005886">
    <property type="term" value="C:plasma membrane"/>
    <property type="evidence" value="ECO:0007669"/>
    <property type="project" value="UniProtKB-SubCell"/>
</dbReference>
<dbReference type="PROSITE" id="PS50893">
    <property type="entry name" value="ABC_TRANSPORTER_2"/>
    <property type="match status" value="2"/>
</dbReference>
<dbReference type="Pfam" id="PF00005">
    <property type="entry name" value="ABC_tran"/>
    <property type="match status" value="2"/>
</dbReference>
<evidence type="ECO:0000313" key="12">
    <source>
        <dbReference type="EMBL" id="RLL09586.1"/>
    </source>
</evidence>
<keyword evidence="9" id="KW-1278">Translocase</keyword>
<evidence type="ECO:0000256" key="10">
    <source>
        <dbReference type="ARBA" id="ARBA00023136"/>
    </source>
</evidence>
<dbReference type="EMBL" id="RCHT01000020">
    <property type="protein sequence ID" value="RLL09586.1"/>
    <property type="molecule type" value="Genomic_DNA"/>
</dbReference>
<dbReference type="PROSITE" id="PS00211">
    <property type="entry name" value="ABC_TRANSPORTER_1"/>
    <property type="match status" value="1"/>
</dbReference>
<dbReference type="Gene3D" id="3.40.50.300">
    <property type="entry name" value="P-loop containing nucleotide triphosphate hydrolases"/>
    <property type="match status" value="2"/>
</dbReference>
<keyword evidence="5" id="KW-0762">Sugar transport</keyword>
<dbReference type="AlphaFoldDB" id="A0A498CL67"/>
<proteinExistence type="predicted"/>
<dbReference type="Proteomes" id="UP000276301">
    <property type="component" value="Unassembled WGS sequence"/>
</dbReference>
<dbReference type="InterPro" id="IPR027417">
    <property type="entry name" value="P-loop_NTPase"/>
</dbReference>
<dbReference type="FunFam" id="3.40.50.300:FF:000126">
    <property type="entry name" value="Galactose/methyl galactoside import ATP-binding protein MglA"/>
    <property type="match status" value="1"/>
</dbReference>
<keyword evidence="4" id="KW-1003">Cell membrane</keyword>
<dbReference type="FunFam" id="3.40.50.300:FF:000127">
    <property type="entry name" value="Ribose import ATP-binding protein RbsA"/>
    <property type="match status" value="1"/>
</dbReference>
<keyword evidence="8 12" id="KW-0067">ATP-binding</keyword>
<accession>A0A498CL67</accession>
<organism evidence="12 13">
    <name type="scientific">Anaerotruncus massiliensis</name>
    <name type="common">ex Liu et al. 2021</name>
    <dbReference type="NCBI Taxonomy" id="2321404"/>
    <lineage>
        <taxon>Bacteria</taxon>
        <taxon>Bacillati</taxon>
        <taxon>Bacillota</taxon>
        <taxon>Clostridia</taxon>
        <taxon>Eubacteriales</taxon>
        <taxon>Oscillospiraceae</taxon>
        <taxon>Anaerotruncus</taxon>
    </lineage>
</organism>
<comment type="caution">
    <text evidence="12">The sequence shown here is derived from an EMBL/GenBank/DDBJ whole genome shotgun (WGS) entry which is preliminary data.</text>
</comment>
<protein>
    <submittedName>
        <fullName evidence="12">Sugar ABC transporter ATP-binding protein</fullName>
    </submittedName>
</protein>
<dbReference type="PANTHER" id="PTHR43790:SF3">
    <property type="entry name" value="D-ALLOSE IMPORT ATP-BINDING PROTEIN ALSA-RELATED"/>
    <property type="match status" value="1"/>
</dbReference>
<dbReference type="GO" id="GO:0015749">
    <property type="term" value="P:monosaccharide transmembrane transport"/>
    <property type="evidence" value="ECO:0007669"/>
    <property type="project" value="UniProtKB-ARBA"/>
</dbReference>
<comment type="subcellular location">
    <subcellularLocation>
        <location evidence="2">Cell inner membrane</location>
    </subcellularLocation>
    <subcellularLocation>
        <location evidence="1">Cell membrane</location>
        <topology evidence="1">Peripheral membrane protein</topology>
    </subcellularLocation>
</comment>
<keyword evidence="3" id="KW-0813">Transport</keyword>
<evidence type="ECO:0000256" key="6">
    <source>
        <dbReference type="ARBA" id="ARBA00022737"/>
    </source>
</evidence>